<dbReference type="AlphaFoldDB" id="A0A7H8TN16"/>
<proteinExistence type="predicted"/>
<gene>
    <name evidence="2" type="ORF">HUT05_24730</name>
</gene>
<feature type="domain" description="DeoxyPurine in DNA protein A" evidence="1">
    <location>
        <begin position="1"/>
        <end position="250"/>
    </location>
</feature>
<dbReference type="Proteomes" id="UP000509418">
    <property type="component" value="Chromosome"/>
</dbReference>
<reference evidence="2 3" key="1">
    <citation type="submission" date="2020-06" db="EMBL/GenBank/DDBJ databases">
        <title>Genome mining for natural products.</title>
        <authorList>
            <person name="Zhang B."/>
            <person name="Shi J."/>
            <person name="Ge H."/>
        </authorList>
    </citation>
    <scope>NUCLEOTIDE SEQUENCE [LARGE SCALE GENOMIC DNA]</scope>
    <source>
        <strain evidence="2 3">NA02069</strain>
    </source>
</reference>
<evidence type="ECO:0000313" key="2">
    <source>
        <dbReference type="EMBL" id="QKZ24939.1"/>
    </source>
</evidence>
<dbReference type="InterPro" id="IPR055645">
    <property type="entry name" value="DpdA"/>
</dbReference>
<organism evidence="2 3">
    <name type="scientific">Streptomyces chartreusis</name>
    <dbReference type="NCBI Taxonomy" id="1969"/>
    <lineage>
        <taxon>Bacteria</taxon>
        <taxon>Bacillati</taxon>
        <taxon>Actinomycetota</taxon>
        <taxon>Actinomycetes</taxon>
        <taxon>Kitasatosporales</taxon>
        <taxon>Streptomycetaceae</taxon>
        <taxon>Streptomyces</taxon>
    </lineage>
</organism>
<sequence length="257" mass="29446">MGTHHPSWLARPEFGGSRVIPLCVSHRRLAGRRALPRAVTHWLLDSGAYSELYLRGEWTVSTTEYVAAVRRYHEEIGCLEHASIQDWMCEPHILKRTGRSVYDHQARTVASYLNLMWRDDTLPWMPVLQGWTLDDYLRHVDMYAAMGIDLTVEPRVGLGSICRRQRTREAVRIVETLYGLGIRLHGFGVKITGLRSVHHLLYSSDSLAWSFGARHDDPMPGCSHKACSNCPVYALAWRNRMLRSLPLWQQTGLHTAF</sequence>
<keyword evidence="3" id="KW-1185">Reference proteome</keyword>
<dbReference type="Pfam" id="PF23859">
    <property type="entry name" value="DpdA"/>
    <property type="match status" value="1"/>
</dbReference>
<accession>A0A7H8TN16</accession>
<protein>
    <recommendedName>
        <fullName evidence="1">DeoxyPurine in DNA protein A domain-containing protein</fullName>
    </recommendedName>
</protein>
<evidence type="ECO:0000259" key="1">
    <source>
        <dbReference type="Pfam" id="PF23859"/>
    </source>
</evidence>
<name>A0A7H8TN16_STRCX</name>
<evidence type="ECO:0000313" key="3">
    <source>
        <dbReference type="Proteomes" id="UP000509418"/>
    </source>
</evidence>
<dbReference type="EMBL" id="CP056041">
    <property type="protein sequence ID" value="QKZ24939.1"/>
    <property type="molecule type" value="Genomic_DNA"/>
</dbReference>